<evidence type="ECO:0000256" key="2">
    <source>
        <dbReference type="ARBA" id="ARBA00005375"/>
    </source>
</evidence>
<dbReference type="PANTHER" id="PTHR11567:SF211">
    <property type="entry name" value="PROSTATIC ACID PHOSPHATASE"/>
    <property type="match status" value="1"/>
</dbReference>
<proteinExistence type="inferred from homology"/>
<evidence type="ECO:0000256" key="8">
    <source>
        <dbReference type="SAM" id="SignalP"/>
    </source>
</evidence>
<sequence length="382" mass="43954">MTKMLMINSIFLFLNLFSIPTNAELKIEFLNVVFRHGDRAPGNHTYPNDPYKIFNYKLKRHGELTNAGKRRMYLLGGELRKLYGDFIGEDYSSTIVNARSTDGDRYKMSCELVMASLFQPKNDQIWNEKLNWQPTIVNVVPSYLDILMFPQECPQYLKEFSKVQELPEIKLKVSKFDDFMKNLTKWTGHKINSAADMYHLYHTLSLENALNLTLPDWTKGVFPDGLLLNGTVLEYEIASYGTTLKRLNGGVLLRNFTESMLDVINSKTNNVKKLNLYSGDQKNVATLLNTLGVFTPHVPQFSSAVILELLSDCGEYYVKVRYYKGIPEETITLKIPGCDELCPFENFTKLMEPVIPSDDELYCPKLPLNILIKKIYDDFIRI</sequence>
<keyword evidence="6" id="KW-1015">Disulfide bond</keyword>
<organism evidence="9 10">
    <name type="scientific">Aphidius gifuensis</name>
    <name type="common">Parasitoid wasp</name>
    <dbReference type="NCBI Taxonomy" id="684658"/>
    <lineage>
        <taxon>Eukaryota</taxon>
        <taxon>Metazoa</taxon>
        <taxon>Ecdysozoa</taxon>
        <taxon>Arthropoda</taxon>
        <taxon>Hexapoda</taxon>
        <taxon>Insecta</taxon>
        <taxon>Pterygota</taxon>
        <taxon>Neoptera</taxon>
        <taxon>Endopterygota</taxon>
        <taxon>Hymenoptera</taxon>
        <taxon>Apocrita</taxon>
        <taxon>Ichneumonoidea</taxon>
        <taxon>Braconidae</taxon>
        <taxon>Aphidiinae</taxon>
        <taxon>Aphidius</taxon>
    </lineage>
</organism>
<gene>
    <name evidence="9" type="ORF">HCN44_010764</name>
</gene>
<evidence type="ECO:0000256" key="4">
    <source>
        <dbReference type="ARBA" id="ARBA00022729"/>
    </source>
</evidence>
<reference evidence="9 10" key="1">
    <citation type="submission" date="2020-08" db="EMBL/GenBank/DDBJ databases">
        <title>Aphidius gifuensis genome sequencing and assembly.</title>
        <authorList>
            <person name="Du Z."/>
        </authorList>
    </citation>
    <scope>NUCLEOTIDE SEQUENCE [LARGE SCALE GENOMIC DNA]</scope>
    <source>
        <strain evidence="9">YNYX2018</strain>
        <tissue evidence="9">Adults</tissue>
    </source>
</reference>
<dbReference type="EMBL" id="JACMRX010000004">
    <property type="protein sequence ID" value="KAF7991963.1"/>
    <property type="molecule type" value="Genomic_DNA"/>
</dbReference>
<evidence type="ECO:0000256" key="3">
    <source>
        <dbReference type="ARBA" id="ARBA00012646"/>
    </source>
</evidence>
<dbReference type="Proteomes" id="UP000639338">
    <property type="component" value="Unassembled WGS sequence"/>
</dbReference>
<feature type="signal peptide" evidence="8">
    <location>
        <begin position="1"/>
        <end position="23"/>
    </location>
</feature>
<keyword evidence="5" id="KW-0378">Hydrolase</keyword>
<dbReference type="InterPro" id="IPR000560">
    <property type="entry name" value="His_Pase_clade-2"/>
</dbReference>
<keyword evidence="10" id="KW-1185">Reference proteome</keyword>
<evidence type="ECO:0000256" key="1">
    <source>
        <dbReference type="ARBA" id="ARBA00000032"/>
    </source>
</evidence>
<dbReference type="AlphaFoldDB" id="A0A834XR82"/>
<evidence type="ECO:0000313" key="10">
    <source>
        <dbReference type="Proteomes" id="UP000639338"/>
    </source>
</evidence>
<protein>
    <recommendedName>
        <fullName evidence="3">acid phosphatase</fullName>
        <ecNumber evidence="3">3.1.3.2</ecNumber>
    </recommendedName>
</protein>
<accession>A0A834XR82</accession>
<name>A0A834XR82_APHGI</name>
<dbReference type="InterPro" id="IPR029033">
    <property type="entry name" value="His_PPase_superfam"/>
</dbReference>
<comment type="similarity">
    <text evidence="2">Belongs to the histidine acid phosphatase family.</text>
</comment>
<dbReference type="CDD" id="cd07061">
    <property type="entry name" value="HP_HAP_like"/>
    <property type="match status" value="1"/>
</dbReference>
<dbReference type="PROSITE" id="PS00616">
    <property type="entry name" value="HIS_ACID_PHOSPHAT_1"/>
    <property type="match status" value="1"/>
</dbReference>
<keyword evidence="4 8" id="KW-0732">Signal</keyword>
<dbReference type="InterPro" id="IPR050645">
    <property type="entry name" value="Histidine_acid_phosphatase"/>
</dbReference>
<dbReference type="GO" id="GO:0003993">
    <property type="term" value="F:acid phosphatase activity"/>
    <property type="evidence" value="ECO:0007669"/>
    <property type="project" value="UniProtKB-EC"/>
</dbReference>
<dbReference type="InterPro" id="IPR033379">
    <property type="entry name" value="Acid_Pase_AS"/>
</dbReference>
<keyword evidence="7" id="KW-0325">Glycoprotein</keyword>
<evidence type="ECO:0000256" key="6">
    <source>
        <dbReference type="ARBA" id="ARBA00023157"/>
    </source>
</evidence>
<feature type="chain" id="PRO_5032609187" description="acid phosphatase" evidence="8">
    <location>
        <begin position="24"/>
        <end position="382"/>
    </location>
</feature>
<evidence type="ECO:0000256" key="7">
    <source>
        <dbReference type="ARBA" id="ARBA00023180"/>
    </source>
</evidence>
<dbReference type="SUPFAM" id="SSF53254">
    <property type="entry name" value="Phosphoglycerate mutase-like"/>
    <property type="match status" value="1"/>
</dbReference>
<dbReference type="OrthoDB" id="10257284at2759"/>
<evidence type="ECO:0000313" key="9">
    <source>
        <dbReference type="EMBL" id="KAF7991963.1"/>
    </source>
</evidence>
<comment type="catalytic activity">
    <reaction evidence="1">
        <text>a phosphate monoester + H2O = an alcohol + phosphate</text>
        <dbReference type="Rhea" id="RHEA:15017"/>
        <dbReference type="ChEBI" id="CHEBI:15377"/>
        <dbReference type="ChEBI" id="CHEBI:30879"/>
        <dbReference type="ChEBI" id="CHEBI:43474"/>
        <dbReference type="ChEBI" id="CHEBI:67140"/>
        <dbReference type="EC" id="3.1.3.2"/>
    </reaction>
</comment>
<comment type="caution">
    <text evidence="9">The sequence shown here is derived from an EMBL/GenBank/DDBJ whole genome shotgun (WGS) entry which is preliminary data.</text>
</comment>
<dbReference type="Pfam" id="PF00328">
    <property type="entry name" value="His_Phos_2"/>
    <property type="match status" value="1"/>
</dbReference>
<dbReference type="Gene3D" id="3.40.50.1240">
    <property type="entry name" value="Phosphoglycerate mutase-like"/>
    <property type="match status" value="1"/>
</dbReference>
<evidence type="ECO:0000256" key="5">
    <source>
        <dbReference type="ARBA" id="ARBA00022801"/>
    </source>
</evidence>
<dbReference type="PANTHER" id="PTHR11567">
    <property type="entry name" value="ACID PHOSPHATASE-RELATED"/>
    <property type="match status" value="1"/>
</dbReference>
<dbReference type="EC" id="3.1.3.2" evidence="3"/>